<comment type="caution">
    <text evidence="2">The sequence shown here is derived from an EMBL/GenBank/DDBJ whole genome shotgun (WGS) entry which is preliminary data.</text>
</comment>
<protein>
    <recommendedName>
        <fullName evidence="1">SCP domain-containing protein</fullName>
    </recommendedName>
</protein>
<dbReference type="InterPro" id="IPR014044">
    <property type="entry name" value="CAP_dom"/>
</dbReference>
<keyword evidence="3" id="KW-1185">Reference proteome</keyword>
<feature type="domain" description="SCP" evidence="1">
    <location>
        <begin position="37"/>
        <end position="148"/>
    </location>
</feature>
<dbReference type="PANTHER" id="PTHR31157">
    <property type="entry name" value="SCP DOMAIN-CONTAINING PROTEIN"/>
    <property type="match status" value="1"/>
</dbReference>
<dbReference type="Pfam" id="PF00188">
    <property type="entry name" value="CAP"/>
    <property type="match status" value="1"/>
</dbReference>
<dbReference type="Gene3D" id="3.40.33.10">
    <property type="entry name" value="CAP"/>
    <property type="match status" value="1"/>
</dbReference>
<organism evidence="2 3">
    <name type="scientific">Flavobacterium tibetense</name>
    <dbReference type="NCBI Taxonomy" id="2233533"/>
    <lineage>
        <taxon>Bacteria</taxon>
        <taxon>Pseudomonadati</taxon>
        <taxon>Bacteroidota</taxon>
        <taxon>Flavobacteriia</taxon>
        <taxon>Flavobacteriales</taxon>
        <taxon>Flavobacteriaceae</taxon>
        <taxon>Flavobacterium</taxon>
    </lineage>
</organism>
<gene>
    <name evidence="2" type="ORF">DPN68_08410</name>
</gene>
<accession>A0A365P0Y0</accession>
<evidence type="ECO:0000313" key="3">
    <source>
        <dbReference type="Proteomes" id="UP000253319"/>
    </source>
</evidence>
<name>A0A365P0Y0_9FLAO</name>
<dbReference type="Proteomes" id="UP000253319">
    <property type="component" value="Unassembled WGS sequence"/>
</dbReference>
<evidence type="ECO:0000259" key="1">
    <source>
        <dbReference type="Pfam" id="PF00188"/>
    </source>
</evidence>
<dbReference type="AlphaFoldDB" id="A0A365P0Y0"/>
<dbReference type="OrthoDB" id="632640at2"/>
<dbReference type="InterPro" id="IPR035940">
    <property type="entry name" value="CAP_sf"/>
</dbReference>
<dbReference type="CDD" id="cd05379">
    <property type="entry name" value="CAP_bacterial"/>
    <property type="match status" value="1"/>
</dbReference>
<dbReference type="RefSeq" id="WP_113989210.1">
    <property type="nucleotide sequence ID" value="NZ_QLST01000009.1"/>
</dbReference>
<reference evidence="2 3" key="1">
    <citation type="submission" date="2018-06" db="EMBL/GenBank/DDBJ databases">
        <title>Flavobacterium tibetense sp. nov., isolated from a wetland YonghuCo on Tibetan Plateau.</title>
        <authorList>
            <person name="Xing P."/>
            <person name="Phurbu D."/>
            <person name="Lu H."/>
        </authorList>
    </citation>
    <scope>NUCLEOTIDE SEQUENCE [LARGE SCALE GENOMIC DNA]</scope>
    <source>
        <strain evidence="2 3">YH5</strain>
    </source>
</reference>
<proteinExistence type="predicted"/>
<evidence type="ECO:0000313" key="2">
    <source>
        <dbReference type="EMBL" id="RBA28166.1"/>
    </source>
</evidence>
<sequence length="770" mass="89586">MNKFFLFCSLVFSVVMFSQQKETTIDIEKLNVKVSTLINNHRKTLKLKELHKENSLQKAAEDHSLYLLKIGNLSHFQKETEKKNPVDRVRYYNGKKFSEIGENVLFTSIESKKYNDTDLDKLAIKIFNQWKNSPPHYKNIINSNFDTADLGFAIDLKRNRIYATQVFGTTGISIENQLSENAFGLKEKKGGCKKISLSTQLSIGNNITIENDKVVLYFHDKQEFEQLFSNENDGIAIDFIEKEQMSCTSSNKFDISPIYDGVLAKPVFRNELLENNIAKNEFKLITTVGKVPSHLIGKDILANVVLIFDSCACEYVVPLKVNSDTIDLFPIEPIIENPKNVILSNKGIIYTNEITFEFDKNKIKPINNYYYNTNNKVHSIQIYSFSSVEGNEAINTKLHNERAVAIEKFAIDSLNIKVKPSLKIAKENWEMCYLQLAMENLDEWISKPKKEIRNYINTNQEYWNNYLNTQRTSKLVVNYYGELTNDIEEIDYETIFAELNLRTAIFEKNNNKAIAALSKLYKSEYTDCLFEELIFNEIKTNATLVQNAAAVLSKNQNNDFKTIQFLKIWLEKFDTLSIDSQHNLLVLYCKINKDLLENWDISTNKLTNVTKPNTLENHFSKFKSNQKLQSNFDYILLYYSNHINDYSSINTYFNRVYSSFKSNCKTKEDRLKLALFLNHWTAYQYSVALLLPEINKPSFSKEEALLLAQTATLLFNESNTKQNQQILNKVYQLNKNEWCAWQKENFNLMRNKQIKDDFCKKCNNIKTKNY</sequence>
<dbReference type="EMBL" id="QLST01000009">
    <property type="protein sequence ID" value="RBA28166.1"/>
    <property type="molecule type" value="Genomic_DNA"/>
</dbReference>
<dbReference type="SUPFAM" id="SSF55797">
    <property type="entry name" value="PR-1-like"/>
    <property type="match status" value="1"/>
</dbReference>
<dbReference type="PANTHER" id="PTHR31157:SF1">
    <property type="entry name" value="SCP DOMAIN-CONTAINING PROTEIN"/>
    <property type="match status" value="1"/>
</dbReference>